<reference evidence="1" key="1">
    <citation type="submission" date="2020-08" db="EMBL/GenBank/DDBJ databases">
        <title>Multicomponent nature underlies the extraordinary mechanical properties of spider dragline silk.</title>
        <authorList>
            <person name="Kono N."/>
            <person name="Nakamura H."/>
            <person name="Mori M."/>
            <person name="Yoshida Y."/>
            <person name="Ohtoshi R."/>
            <person name="Malay A.D."/>
            <person name="Moran D.A.P."/>
            <person name="Tomita M."/>
            <person name="Numata K."/>
            <person name="Arakawa K."/>
        </authorList>
    </citation>
    <scope>NUCLEOTIDE SEQUENCE</scope>
</reference>
<dbReference type="EMBL" id="BMAW01010959">
    <property type="protein sequence ID" value="GFT21249.1"/>
    <property type="molecule type" value="Genomic_DNA"/>
</dbReference>
<evidence type="ECO:0000313" key="2">
    <source>
        <dbReference type="Proteomes" id="UP000887013"/>
    </source>
</evidence>
<dbReference type="AlphaFoldDB" id="A0A8X6NMP3"/>
<organism evidence="1 2">
    <name type="scientific">Nephila pilipes</name>
    <name type="common">Giant wood spider</name>
    <name type="synonym">Nephila maculata</name>
    <dbReference type="NCBI Taxonomy" id="299642"/>
    <lineage>
        <taxon>Eukaryota</taxon>
        <taxon>Metazoa</taxon>
        <taxon>Ecdysozoa</taxon>
        <taxon>Arthropoda</taxon>
        <taxon>Chelicerata</taxon>
        <taxon>Arachnida</taxon>
        <taxon>Araneae</taxon>
        <taxon>Araneomorphae</taxon>
        <taxon>Entelegynae</taxon>
        <taxon>Araneoidea</taxon>
        <taxon>Nephilidae</taxon>
        <taxon>Nephila</taxon>
    </lineage>
</organism>
<sequence length="107" mass="11272">MTSSGSLRVATNGPNGHSVPVLATIGTCATGIKTEEGGLVKRKGVFLLHDNAIPAMQLTSLPLTGLCGKCFINKETCAKHTQTSLRPKSQTFTSKGFHSSIDVGRRC</sequence>
<dbReference type="Proteomes" id="UP000887013">
    <property type="component" value="Unassembled WGS sequence"/>
</dbReference>
<proteinExistence type="predicted"/>
<protein>
    <submittedName>
        <fullName evidence="1">Uncharacterized protein</fullName>
    </submittedName>
</protein>
<comment type="caution">
    <text evidence="1">The sequence shown here is derived from an EMBL/GenBank/DDBJ whole genome shotgun (WGS) entry which is preliminary data.</text>
</comment>
<accession>A0A8X6NMP3</accession>
<evidence type="ECO:0000313" key="1">
    <source>
        <dbReference type="EMBL" id="GFT21249.1"/>
    </source>
</evidence>
<keyword evidence="2" id="KW-1185">Reference proteome</keyword>
<name>A0A8X6NMP3_NEPPI</name>
<gene>
    <name evidence="1" type="ORF">NPIL_17991</name>
</gene>